<name>A0A1T4P2E8_9GAMM</name>
<protein>
    <submittedName>
        <fullName evidence="2">Type IV pilus assembly protein PilW</fullName>
    </submittedName>
</protein>
<dbReference type="EMBL" id="FUXP01000002">
    <property type="protein sequence ID" value="SJZ85517.1"/>
    <property type="molecule type" value="Genomic_DNA"/>
</dbReference>
<dbReference type="InterPro" id="IPR012902">
    <property type="entry name" value="N_methyl_site"/>
</dbReference>
<dbReference type="Proteomes" id="UP000190061">
    <property type="component" value="Unassembled WGS sequence"/>
</dbReference>
<organism evidence="2 3">
    <name type="scientific">Lysobacter spongiicola DSM 21749</name>
    <dbReference type="NCBI Taxonomy" id="1122188"/>
    <lineage>
        <taxon>Bacteria</taxon>
        <taxon>Pseudomonadati</taxon>
        <taxon>Pseudomonadota</taxon>
        <taxon>Gammaproteobacteria</taxon>
        <taxon>Lysobacterales</taxon>
        <taxon>Lysobacteraceae</taxon>
        <taxon>Novilysobacter</taxon>
    </lineage>
</organism>
<evidence type="ECO:0000256" key="1">
    <source>
        <dbReference type="SAM" id="Phobius"/>
    </source>
</evidence>
<keyword evidence="1" id="KW-1133">Transmembrane helix</keyword>
<proteinExistence type="predicted"/>
<dbReference type="STRING" id="1122188.SAMN02745674_01040"/>
<evidence type="ECO:0000313" key="2">
    <source>
        <dbReference type="EMBL" id="SJZ85517.1"/>
    </source>
</evidence>
<dbReference type="Pfam" id="PF07963">
    <property type="entry name" value="N_methyl"/>
    <property type="match status" value="1"/>
</dbReference>
<keyword evidence="1" id="KW-0472">Membrane</keyword>
<dbReference type="OrthoDB" id="5296662at2"/>
<keyword evidence="1" id="KW-0812">Transmembrane</keyword>
<gene>
    <name evidence="2" type="ORF">SAMN02745674_01040</name>
</gene>
<dbReference type="GO" id="GO:0043683">
    <property type="term" value="P:type IV pilus assembly"/>
    <property type="evidence" value="ECO:0007669"/>
    <property type="project" value="InterPro"/>
</dbReference>
<dbReference type="AlphaFoldDB" id="A0A1T4P2E8"/>
<dbReference type="Pfam" id="PF16074">
    <property type="entry name" value="PilW"/>
    <property type="match status" value="1"/>
</dbReference>
<dbReference type="PROSITE" id="PS00409">
    <property type="entry name" value="PROKAR_NTER_METHYL"/>
    <property type="match status" value="1"/>
</dbReference>
<reference evidence="2 3" key="1">
    <citation type="submission" date="2017-02" db="EMBL/GenBank/DDBJ databases">
        <authorList>
            <person name="Peterson S.W."/>
        </authorList>
    </citation>
    <scope>NUCLEOTIDE SEQUENCE [LARGE SCALE GENOMIC DNA]</scope>
    <source>
        <strain evidence="2 3">DSM 21749</strain>
    </source>
</reference>
<dbReference type="RefSeq" id="WP_078757628.1">
    <property type="nucleotide sequence ID" value="NZ_FUXP01000002.1"/>
</dbReference>
<keyword evidence="3" id="KW-1185">Reference proteome</keyword>
<accession>A0A1T4P2E8</accession>
<dbReference type="NCBIfam" id="TIGR02532">
    <property type="entry name" value="IV_pilin_GFxxxE"/>
    <property type="match status" value="1"/>
</dbReference>
<feature type="transmembrane region" description="Helical" evidence="1">
    <location>
        <begin position="21"/>
        <end position="46"/>
    </location>
</feature>
<sequence length="326" mass="34054">MSAFPIGSLPERRARRSFQRGLSLIELMIAMLLGLLVVGSAVGAFLSNQRTYRATESLSRVQENARAAFELMAREVREAGGNACSNGVPIVNVLSVGSTWWSDLGNGVVGYENGALAGTAAGTDAIDLLSATNGGVVIDTASNPNAANLKVNTSDHGFETGDILIVCDYTQGSIFQVTGNPSSMTIGHNTGGGNCTKGLGVPLICDGGNGTPKSYAPNSVVAKLEAARWFVADNGRGGRSLYRVAMDKGNPAGQSEEIAEGVQDMQVEYLLNGSVNYVPAAAGLDWSQVVAAKIALQVEGPGREGTDGQALQRDIEHVVNLRNRTL</sequence>
<dbReference type="InterPro" id="IPR032092">
    <property type="entry name" value="PilW"/>
</dbReference>
<evidence type="ECO:0000313" key="3">
    <source>
        <dbReference type="Proteomes" id="UP000190061"/>
    </source>
</evidence>